<keyword evidence="2" id="KW-0597">Phosphoprotein</keyword>
<evidence type="ECO:0000256" key="1">
    <source>
        <dbReference type="ARBA" id="ARBA00023125"/>
    </source>
</evidence>
<dbReference type="SUPFAM" id="SSF52172">
    <property type="entry name" value="CheY-like"/>
    <property type="match status" value="1"/>
</dbReference>
<organism evidence="5 6">
    <name type="scientific">Caballeronia sordidicola</name>
    <name type="common">Burkholderia sordidicola</name>
    <dbReference type="NCBI Taxonomy" id="196367"/>
    <lineage>
        <taxon>Bacteria</taxon>
        <taxon>Pseudomonadati</taxon>
        <taxon>Pseudomonadota</taxon>
        <taxon>Betaproteobacteria</taxon>
        <taxon>Burkholderiales</taxon>
        <taxon>Burkholderiaceae</taxon>
        <taxon>Caballeronia</taxon>
    </lineage>
</organism>
<dbReference type="InterPro" id="IPR011006">
    <property type="entry name" value="CheY-like_superfamily"/>
</dbReference>
<dbReference type="PRINTS" id="PR00038">
    <property type="entry name" value="HTHLUXR"/>
</dbReference>
<evidence type="ECO:0000259" key="3">
    <source>
        <dbReference type="PROSITE" id="PS50043"/>
    </source>
</evidence>
<reference evidence="6" key="1">
    <citation type="submission" date="2017-01" db="EMBL/GenBank/DDBJ databases">
        <title>Genome Analysis of Deinococcus marmoris KOPRI26562.</title>
        <authorList>
            <person name="Kim J.H."/>
            <person name="Oh H.-M."/>
        </authorList>
    </citation>
    <scope>NUCLEOTIDE SEQUENCE [LARGE SCALE GENOMIC DNA]</scope>
    <source>
        <strain evidence="6">PAMC 26633</strain>
    </source>
</reference>
<gene>
    <name evidence="5" type="ORF">BSU04_37615</name>
</gene>
<dbReference type="GO" id="GO:0000160">
    <property type="term" value="P:phosphorelay signal transduction system"/>
    <property type="evidence" value="ECO:0007669"/>
    <property type="project" value="InterPro"/>
</dbReference>
<dbReference type="PROSITE" id="PS50110">
    <property type="entry name" value="RESPONSE_REGULATORY"/>
    <property type="match status" value="1"/>
</dbReference>
<dbReference type="Pfam" id="PF00196">
    <property type="entry name" value="GerE"/>
    <property type="match status" value="1"/>
</dbReference>
<dbReference type="GO" id="GO:0006355">
    <property type="term" value="P:regulation of DNA-templated transcription"/>
    <property type="evidence" value="ECO:0007669"/>
    <property type="project" value="InterPro"/>
</dbReference>
<dbReference type="Proteomes" id="UP000214720">
    <property type="component" value="Unassembled WGS sequence"/>
</dbReference>
<dbReference type="CDD" id="cd06170">
    <property type="entry name" value="LuxR_C_like"/>
    <property type="match status" value="1"/>
</dbReference>
<dbReference type="AlphaFoldDB" id="A0A226WRE4"/>
<dbReference type="SUPFAM" id="SSF46894">
    <property type="entry name" value="C-terminal effector domain of the bipartite response regulators"/>
    <property type="match status" value="1"/>
</dbReference>
<dbReference type="InterPro" id="IPR016032">
    <property type="entry name" value="Sig_transdc_resp-reg_C-effctor"/>
</dbReference>
<dbReference type="SMART" id="SM00421">
    <property type="entry name" value="HTH_LUXR"/>
    <property type="match status" value="1"/>
</dbReference>
<accession>A0A226WRE4</accession>
<evidence type="ECO:0000313" key="6">
    <source>
        <dbReference type="Proteomes" id="UP000214720"/>
    </source>
</evidence>
<dbReference type="InterPro" id="IPR001789">
    <property type="entry name" value="Sig_transdc_resp-reg_receiver"/>
</dbReference>
<evidence type="ECO:0000313" key="5">
    <source>
        <dbReference type="EMBL" id="OXC73377.1"/>
    </source>
</evidence>
<dbReference type="PANTHER" id="PTHR45566">
    <property type="entry name" value="HTH-TYPE TRANSCRIPTIONAL REGULATOR YHJB-RELATED"/>
    <property type="match status" value="1"/>
</dbReference>
<evidence type="ECO:0000259" key="4">
    <source>
        <dbReference type="PROSITE" id="PS50110"/>
    </source>
</evidence>
<dbReference type="InterPro" id="IPR000792">
    <property type="entry name" value="Tscrpt_reg_LuxR_C"/>
</dbReference>
<protein>
    <submittedName>
        <fullName evidence="5">Response regulator containing a CheY-like receiver protein and an HTH DNA-binding protein</fullName>
    </submittedName>
</protein>
<comment type="caution">
    <text evidence="5">The sequence shown here is derived from an EMBL/GenBank/DDBJ whole genome shotgun (WGS) entry which is preliminary data.</text>
</comment>
<dbReference type="eggNOG" id="COG2197">
    <property type="taxonomic scope" value="Bacteria"/>
</dbReference>
<feature type="domain" description="Response regulatory" evidence="4">
    <location>
        <begin position="44"/>
        <end position="158"/>
    </location>
</feature>
<name>A0A226WRE4_CABSO</name>
<keyword evidence="1 5" id="KW-0238">DNA-binding</keyword>
<feature type="domain" description="HTH luxR-type" evidence="3">
    <location>
        <begin position="191"/>
        <end position="258"/>
    </location>
</feature>
<dbReference type="GO" id="GO:0003677">
    <property type="term" value="F:DNA binding"/>
    <property type="evidence" value="ECO:0007669"/>
    <property type="project" value="UniProtKB-KW"/>
</dbReference>
<dbReference type="Gene3D" id="3.40.50.2300">
    <property type="match status" value="1"/>
</dbReference>
<dbReference type="PANTHER" id="PTHR45566:SF1">
    <property type="entry name" value="HTH-TYPE TRANSCRIPTIONAL REGULATOR YHJB-RELATED"/>
    <property type="match status" value="1"/>
</dbReference>
<dbReference type="PROSITE" id="PS50043">
    <property type="entry name" value="HTH_LUXR_2"/>
    <property type="match status" value="1"/>
</dbReference>
<evidence type="ECO:0000256" key="2">
    <source>
        <dbReference type="PROSITE-ProRule" id="PRU00169"/>
    </source>
</evidence>
<dbReference type="EMBL" id="MTHB01000255">
    <property type="protein sequence ID" value="OXC73377.1"/>
    <property type="molecule type" value="Genomic_DNA"/>
</dbReference>
<proteinExistence type="predicted"/>
<dbReference type="InterPro" id="IPR051015">
    <property type="entry name" value="EvgA-like"/>
</dbReference>
<feature type="modified residue" description="4-aspartylphosphate" evidence="2">
    <location>
        <position position="95"/>
    </location>
</feature>
<sequence length="314" mass="34888">MRNAYAVRSGRNFGRDRSLSVQSHIARPEAGIAPNPYNNEARMKFTIVNSEAERREGLKALLRHIDRRARFNEAKDWRQAASEVLRLEPDMIVIDWHDAMRMADLRTLLSAFPRIPAAIIVDEASTAQVRMLLSAGALGVVPRDLDPTLIVRALEMVLLGGHYVPACALDPTLEPVFLPRRDTEPKEFRKGSKRFNTLSLRQQQIMRCVHMGSTNKIIAKTLGISEGTVKIHLGSIFQQLGAPNRAAAVAIYNGWQNGYLEVLKREADASPRPALGDAGPVPLRAAALLTYAPRPEIEEHLLPMAAEPQPRFGD</sequence>